<gene>
    <name evidence="7" type="ORF">Clacol_008242</name>
</gene>
<dbReference type="EMBL" id="BPWL01000009">
    <property type="protein sequence ID" value="GJJ13985.1"/>
    <property type="molecule type" value="Genomic_DNA"/>
</dbReference>
<dbReference type="InterPro" id="IPR011701">
    <property type="entry name" value="MFS"/>
</dbReference>
<dbReference type="GO" id="GO:0005886">
    <property type="term" value="C:plasma membrane"/>
    <property type="evidence" value="ECO:0007669"/>
    <property type="project" value="TreeGrafter"/>
</dbReference>
<reference evidence="7" key="1">
    <citation type="submission" date="2021-10" db="EMBL/GenBank/DDBJ databases">
        <title>De novo Genome Assembly of Clathrus columnatus (Basidiomycota, Fungi) Using Illumina and Nanopore Sequence Data.</title>
        <authorList>
            <person name="Ogiso-Tanaka E."/>
            <person name="Itagaki H."/>
            <person name="Hosoya T."/>
            <person name="Hosaka K."/>
        </authorList>
    </citation>
    <scope>NUCLEOTIDE SEQUENCE</scope>
    <source>
        <strain evidence="7">MO-923</strain>
    </source>
</reference>
<dbReference type="GO" id="GO:0022857">
    <property type="term" value="F:transmembrane transporter activity"/>
    <property type="evidence" value="ECO:0007669"/>
    <property type="project" value="InterPro"/>
</dbReference>
<dbReference type="InterPro" id="IPR036259">
    <property type="entry name" value="MFS_trans_sf"/>
</dbReference>
<keyword evidence="3 5" id="KW-1133">Transmembrane helix</keyword>
<protein>
    <recommendedName>
        <fullName evidence="9">Major facilitator superfamily (MFS) profile domain-containing protein</fullName>
    </recommendedName>
</protein>
<evidence type="ECO:0000256" key="2">
    <source>
        <dbReference type="ARBA" id="ARBA00022692"/>
    </source>
</evidence>
<proteinExistence type="predicted"/>
<comment type="caution">
    <text evidence="7">The sequence shown here is derived from an EMBL/GenBank/DDBJ whole genome shotgun (WGS) entry which is preliminary data.</text>
</comment>
<dbReference type="Gene3D" id="1.20.1720.10">
    <property type="entry name" value="Multidrug resistance protein D"/>
    <property type="match status" value="1"/>
</dbReference>
<evidence type="ECO:0008006" key="9">
    <source>
        <dbReference type="Google" id="ProtNLM"/>
    </source>
</evidence>
<evidence type="ECO:0000313" key="8">
    <source>
        <dbReference type="Proteomes" id="UP001050691"/>
    </source>
</evidence>
<dbReference type="Pfam" id="PF07690">
    <property type="entry name" value="MFS_1"/>
    <property type="match status" value="1"/>
</dbReference>
<dbReference type="SUPFAM" id="SSF103473">
    <property type="entry name" value="MFS general substrate transporter"/>
    <property type="match status" value="1"/>
</dbReference>
<feature type="transmembrane region" description="Helical" evidence="5">
    <location>
        <begin position="44"/>
        <end position="66"/>
    </location>
</feature>
<comment type="subcellular location">
    <subcellularLocation>
        <location evidence="1">Membrane</location>
        <topology evidence="1">Multi-pass membrane protein</topology>
    </subcellularLocation>
</comment>
<keyword evidence="2 5" id="KW-0812">Transmembrane</keyword>
<evidence type="ECO:0000256" key="6">
    <source>
        <dbReference type="SAM" id="SignalP"/>
    </source>
</evidence>
<evidence type="ECO:0000256" key="5">
    <source>
        <dbReference type="SAM" id="Phobius"/>
    </source>
</evidence>
<feature type="transmembrane region" description="Helical" evidence="5">
    <location>
        <begin position="78"/>
        <end position="97"/>
    </location>
</feature>
<dbReference type="PANTHER" id="PTHR23502">
    <property type="entry name" value="MAJOR FACILITATOR SUPERFAMILY"/>
    <property type="match status" value="1"/>
</dbReference>
<organism evidence="7 8">
    <name type="scientific">Clathrus columnatus</name>
    <dbReference type="NCBI Taxonomy" id="1419009"/>
    <lineage>
        <taxon>Eukaryota</taxon>
        <taxon>Fungi</taxon>
        <taxon>Dikarya</taxon>
        <taxon>Basidiomycota</taxon>
        <taxon>Agaricomycotina</taxon>
        <taxon>Agaricomycetes</taxon>
        <taxon>Phallomycetidae</taxon>
        <taxon>Phallales</taxon>
        <taxon>Clathraceae</taxon>
        <taxon>Clathrus</taxon>
    </lineage>
</organism>
<dbReference type="Proteomes" id="UP001050691">
    <property type="component" value="Unassembled WGS sequence"/>
</dbReference>
<name>A0AAV5AM98_9AGAM</name>
<keyword evidence="4 5" id="KW-0472">Membrane</keyword>
<dbReference type="PANTHER" id="PTHR23502:SF7">
    <property type="entry name" value="DRUG_PROTON ANTIPORTER YHK8-RELATED"/>
    <property type="match status" value="1"/>
</dbReference>
<evidence type="ECO:0000313" key="7">
    <source>
        <dbReference type="EMBL" id="GJJ13985.1"/>
    </source>
</evidence>
<sequence length="232" mass="24104">MSKLKKHLILLVLFTASTCVTCASSIAGTTEMGIQQSFHISHEVAILGISLYVFGLGCGPLLLGPLSEFYGRNIVYQVSYLIFFVFQFPIAFANSAAGVSGAAFLSVAGGSVTDIYDDASVANPMAVYTLGPFLGPVLGPGYAGVSQNYAVRNNGHAPPEARLLIGMTGAVIAPIITAYRPYAASAMAGNSFMRSSFAAVFPLFAGAMYNRLGTVGATALLAGLTTLMVPLP</sequence>
<keyword evidence="6" id="KW-0732">Signal</keyword>
<evidence type="ECO:0000256" key="1">
    <source>
        <dbReference type="ARBA" id="ARBA00004141"/>
    </source>
</evidence>
<evidence type="ECO:0000256" key="3">
    <source>
        <dbReference type="ARBA" id="ARBA00022989"/>
    </source>
</evidence>
<feature type="signal peptide" evidence="6">
    <location>
        <begin position="1"/>
        <end position="22"/>
    </location>
</feature>
<feature type="transmembrane region" description="Helical" evidence="5">
    <location>
        <begin position="161"/>
        <end position="179"/>
    </location>
</feature>
<dbReference type="AlphaFoldDB" id="A0AAV5AM98"/>
<feature type="chain" id="PRO_5043371827" description="Major facilitator superfamily (MFS) profile domain-containing protein" evidence="6">
    <location>
        <begin position="23"/>
        <end position="232"/>
    </location>
</feature>
<keyword evidence="8" id="KW-1185">Reference proteome</keyword>
<evidence type="ECO:0000256" key="4">
    <source>
        <dbReference type="ARBA" id="ARBA00023136"/>
    </source>
</evidence>
<accession>A0AAV5AM98</accession>